<gene>
    <name evidence="1" type="ORF">ENN51_09300</name>
</gene>
<dbReference type="EMBL" id="DSBX01000357">
    <property type="protein sequence ID" value="HDR00462.1"/>
    <property type="molecule type" value="Genomic_DNA"/>
</dbReference>
<proteinExistence type="predicted"/>
<dbReference type="InterPro" id="IPR036116">
    <property type="entry name" value="FN3_sf"/>
</dbReference>
<dbReference type="Proteomes" id="UP000885672">
    <property type="component" value="Unassembled WGS sequence"/>
</dbReference>
<evidence type="ECO:0008006" key="2">
    <source>
        <dbReference type="Google" id="ProtNLM"/>
    </source>
</evidence>
<organism evidence="1">
    <name type="scientific">candidate division WOR-3 bacterium</name>
    <dbReference type="NCBI Taxonomy" id="2052148"/>
    <lineage>
        <taxon>Bacteria</taxon>
        <taxon>Bacteria division WOR-3</taxon>
    </lineage>
</organism>
<dbReference type="SUPFAM" id="SSF49265">
    <property type="entry name" value="Fibronectin type III"/>
    <property type="match status" value="1"/>
</dbReference>
<dbReference type="AlphaFoldDB" id="A0A7V0XG78"/>
<protein>
    <recommendedName>
        <fullName evidence="2">Fibronectin type III domain-containing protein</fullName>
    </recommendedName>
</protein>
<reference evidence="1" key="1">
    <citation type="journal article" date="2020" name="mSystems">
        <title>Genome- and Community-Level Interaction Insights into Carbon Utilization and Element Cycling Functions of Hydrothermarchaeota in Hydrothermal Sediment.</title>
        <authorList>
            <person name="Zhou Z."/>
            <person name="Liu Y."/>
            <person name="Xu W."/>
            <person name="Pan J."/>
            <person name="Luo Z.H."/>
            <person name="Li M."/>
        </authorList>
    </citation>
    <scope>NUCLEOTIDE SEQUENCE [LARGE SCALE GENOMIC DNA]</scope>
    <source>
        <strain evidence="1">SpSt-1182</strain>
    </source>
</reference>
<evidence type="ECO:0000313" key="1">
    <source>
        <dbReference type="EMBL" id="HDR00462.1"/>
    </source>
</evidence>
<accession>A0A7V0XG78</accession>
<comment type="caution">
    <text evidence="1">The sequence shown here is derived from an EMBL/GenBank/DDBJ whole genome shotgun (WGS) entry which is preliminary data.</text>
</comment>
<sequence length="274" mass="29358">MNRSPVVLTAGALALAMMIVLPSCGVLGGPPGNVQVQADSTGTGVVLLWTSPSEGPPDRYAVYFTPLDGTEELAAETTATVCYHDPAGRTGTYRVEARFGDDAYPATEEPSTVPVFTDTIRLDELNVANGLAGFGWSRVTGEGAAFDMRIAGNAPSVDFYLTDTRFGSNSRPYSLFSPAARGKDQGAPGVIPGAEWKEGWLTDHLPGEPTILPLLGDTVYFDYTDITSIPFHAGCWLPDDHYALVRVLKVDTDAGYAELVAWFQMVPGLRLVQH</sequence>
<name>A0A7V0XG78_UNCW3</name>